<keyword evidence="1" id="KW-0862">Zinc</keyword>
<dbReference type="EMBL" id="JAOEGN010000024">
    <property type="protein sequence ID" value="MCU0105710.1"/>
    <property type="molecule type" value="Genomic_DNA"/>
</dbReference>
<evidence type="ECO:0000313" key="4">
    <source>
        <dbReference type="Proteomes" id="UP001209076"/>
    </source>
</evidence>
<dbReference type="PROSITE" id="PS50966">
    <property type="entry name" value="ZF_SWIM"/>
    <property type="match status" value="1"/>
</dbReference>
<keyword evidence="4" id="KW-1185">Reference proteome</keyword>
<feature type="domain" description="SWIM-type" evidence="2">
    <location>
        <begin position="47"/>
        <end position="84"/>
    </location>
</feature>
<organism evidence="3 4">
    <name type="scientific">Paracholeplasma vituli</name>
    <dbReference type="NCBI Taxonomy" id="69473"/>
    <lineage>
        <taxon>Bacteria</taxon>
        <taxon>Bacillati</taxon>
        <taxon>Mycoplasmatota</taxon>
        <taxon>Mollicutes</taxon>
        <taxon>Acholeplasmatales</taxon>
        <taxon>Acholeplasmataceae</taxon>
        <taxon>Paracholeplasma</taxon>
    </lineage>
</organism>
<evidence type="ECO:0000313" key="3">
    <source>
        <dbReference type="EMBL" id="MCU0105710.1"/>
    </source>
</evidence>
<keyword evidence="1" id="KW-0479">Metal-binding</keyword>
<dbReference type="Pfam" id="PF04434">
    <property type="entry name" value="SWIM"/>
    <property type="match status" value="1"/>
</dbReference>
<reference evidence="4" key="1">
    <citation type="submission" date="2023-07" db="EMBL/GenBank/DDBJ databases">
        <title>Novel Mycoplasma species identified in domestic and wild animals.</title>
        <authorList>
            <person name="Volokhov D.V."/>
            <person name="Furtak V.A."/>
            <person name="Zagorodnyaya T.A."/>
        </authorList>
    </citation>
    <scope>NUCLEOTIDE SEQUENCE [LARGE SCALE GENOMIC DNA]</scope>
    <source>
        <strain evidence="4">92-19</strain>
    </source>
</reference>
<dbReference type="InterPro" id="IPR007527">
    <property type="entry name" value="Znf_SWIM"/>
</dbReference>
<evidence type="ECO:0000256" key="1">
    <source>
        <dbReference type="PROSITE-ProRule" id="PRU00325"/>
    </source>
</evidence>
<keyword evidence="1" id="KW-0863">Zinc-finger</keyword>
<proteinExistence type="predicted"/>
<protein>
    <submittedName>
        <fullName evidence="3">SWIM zinc finger domain-containing protein</fullName>
    </submittedName>
</protein>
<comment type="caution">
    <text evidence="3">The sequence shown here is derived from an EMBL/GenBank/DDBJ whole genome shotgun (WGS) entry which is preliminary data.</text>
</comment>
<evidence type="ECO:0000259" key="2">
    <source>
        <dbReference type="PROSITE" id="PS50966"/>
    </source>
</evidence>
<dbReference type="Proteomes" id="UP001209076">
    <property type="component" value="Unassembled WGS sequence"/>
</dbReference>
<gene>
    <name evidence="3" type="ORF">N7603_08575</name>
</gene>
<accession>A0ABT2PXX6</accession>
<name>A0ABT2PXX6_9MOLU</name>
<dbReference type="RefSeq" id="WP_262097028.1">
    <property type="nucleotide sequence ID" value="NZ_JAOEGN010000024.1"/>
</dbReference>
<sequence length="154" mass="18576">MSIFDIASYNSLRRGFDYYELKHVSKLTRINDFDYEAIVSNSENHEYHVCFNTKHLRKSTCDCPHADGRMIICKHKVAVFFQIFPHEAEIFKEEIDAREKEAELLYQTHLRKQRERYEEVKAYVDQLPLETLKQTLIDYMISQYDEEDDFTELY</sequence>